<keyword evidence="3" id="KW-0804">Transcription</keyword>
<dbReference type="Gene3D" id="1.10.10.60">
    <property type="entry name" value="Homeodomain-like"/>
    <property type="match status" value="2"/>
</dbReference>
<dbReference type="GO" id="GO:0003700">
    <property type="term" value="F:DNA-binding transcription factor activity"/>
    <property type="evidence" value="ECO:0007669"/>
    <property type="project" value="InterPro"/>
</dbReference>
<evidence type="ECO:0000256" key="3">
    <source>
        <dbReference type="ARBA" id="ARBA00023163"/>
    </source>
</evidence>
<dbReference type="SUPFAM" id="SSF46689">
    <property type="entry name" value="Homeodomain-like"/>
    <property type="match status" value="2"/>
</dbReference>
<dbReference type="GO" id="GO:0043565">
    <property type="term" value="F:sequence-specific DNA binding"/>
    <property type="evidence" value="ECO:0007669"/>
    <property type="project" value="InterPro"/>
</dbReference>
<evidence type="ECO:0000259" key="4">
    <source>
        <dbReference type="PROSITE" id="PS01124"/>
    </source>
</evidence>
<organism evidence="5 6">
    <name type="scientific">Mediterraneibacter gnavus</name>
    <name type="common">Ruminococcus gnavus</name>
    <dbReference type="NCBI Taxonomy" id="33038"/>
    <lineage>
        <taxon>Bacteria</taxon>
        <taxon>Bacillati</taxon>
        <taxon>Bacillota</taxon>
        <taxon>Clostridia</taxon>
        <taxon>Lachnospirales</taxon>
        <taxon>Lachnospiraceae</taxon>
        <taxon>Mediterraneibacter</taxon>
    </lineage>
</organism>
<dbReference type="InterPro" id="IPR018062">
    <property type="entry name" value="HTH_AraC-typ_CS"/>
</dbReference>
<proteinExistence type="predicted"/>
<dbReference type="Proteomes" id="UP000234891">
    <property type="component" value="Unassembled WGS sequence"/>
</dbReference>
<dbReference type="PANTHER" id="PTHR43280">
    <property type="entry name" value="ARAC-FAMILY TRANSCRIPTIONAL REGULATOR"/>
    <property type="match status" value="1"/>
</dbReference>
<evidence type="ECO:0000256" key="2">
    <source>
        <dbReference type="ARBA" id="ARBA00023125"/>
    </source>
</evidence>
<dbReference type="AlphaFoldDB" id="A0A2N5PGI5"/>
<feature type="domain" description="HTH araC/xylS-type" evidence="4">
    <location>
        <begin position="303"/>
        <end position="401"/>
    </location>
</feature>
<dbReference type="InterPro" id="IPR018060">
    <property type="entry name" value="HTH_AraC"/>
</dbReference>
<accession>A0A2N5PGI5</accession>
<comment type="caution">
    <text evidence="5">The sequence shown here is derived from an EMBL/GenBank/DDBJ whole genome shotgun (WGS) entry which is preliminary data.</text>
</comment>
<evidence type="ECO:0000256" key="1">
    <source>
        <dbReference type="ARBA" id="ARBA00023015"/>
    </source>
</evidence>
<keyword evidence="1" id="KW-0805">Transcription regulation</keyword>
<evidence type="ECO:0000313" key="6">
    <source>
        <dbReference type="Proteomes" id="UP000234891"/>
    </source>
</evidence>
<sequence length="413" mass="47838">MKHEELIDFTQKILETNYLPVYKFTLPCENLEHLDQGLRYHILGVKNTSHFFQDLLEKLKPGKVYFNTDLFQCTFVFLLLPDEKTVFYCGPVVFEKMQGERFEELFSSLPLKETYHDAIQTYYQRLPFLGSYALFESLFLELGKKLYGDSCEVVYSNTDFFDHWNNAYKHCLRDQEHPFSNIDVIEKRYESENMLINAVASGRESQTLELISKFETWLLPQRTTNNLRDMKNYTITLNTLLRKAAEQAGVHPIHIDAYSNCNVVMLESLTSPQQCLRAQQTIALGYCRIIKEHQHQIHSPLIRKVVAYLETDLSADLTLNNLASHLGVNASYLSTLFSKEMGTSLTDYVNHYRIEHAQTLLANTDVPIKDIALRCGIGDIHYFTRLFKKISGVTPKAWRESTSILNREGKKSL</sequence>
<reference evidence="5 6" key="1">
    <citation type="journal article" date="2017" name="Genome Med.">
        <title>A novel Ruminococcus gnavus clade enriched in inflammatory bowel disease patients.</title>
        <authorList>
            <person name="Hall A.B."/>
            <person name="Yassour M."/>
            <person name="Sauk J."/>
            <person name="Garner A."/>
            <person name="Jiang X."/>
            <person name="Arthur T."/>
            <person name="Lagoudas G.K."/>
            <person name="Vatanen T."/>
            <person name="Fornelos N."/>
            <person name="Wilson R."/>
            <person name="Bertha M."/>
            <person name="Cohen M."/>
            <person name="Garber J."/>
            <person name="Khalili H."/>
            <person name="Gevers D."/>
            <person name="Ananthakrishnan A.N."/>
            <person name="Kugathasan S."/>
            <person name="Lander E.S."/>
            <person name="Blainey P."/>
            <person name="Vlamakis H."/>
            <person name="Xavier R.J."/>
            <person name="Huttenhower C."/>
        </authorList>
    </citation>
    <scope>NUCLEOTIDE SEQUENCE [LARGE SCALE GENOMIC DNA]</scope>
    <source>
        <strain evidence="5 6">RJX1124</strain>
    </source>
</reference>
<dbReference type="PROSITE" id="PS00041">
    <property type="entry name" value="HTH_ARAC_FAMILY_1"/>
    <property type="match status" value="1"/>
</dbReference>
<gene>
    <name evidence="5" type="ORF">CDL26_03900</name>
</gene>
<dbReference type="SMART" id="SM00342">
    <property type="entry name" value="HTH_ARAC"/>
    <property type="match status" value="1"/>
</dbReference>
<dbReference type="PANTHER" id="PTHR43280:SF2">
    <property type="entry name" value="HTH-TYPE TRANSCRIPTIONAL REGULATOR EXSA"/>
    <property type="match status" value="1"/>
</dbReference>
<name>A0A2N5PGI5_MEDGN</name>
<dbReference type="PROSITE" id="PS01124">
    <property type="entry name" value="HTH_ARAC_FAMILY_2"/>
    <property type="match status" value="1"/>
</dbReference>
<dbReference type="Pfam" id="PF12833">
    <property type="entry name" value="HTH_18"/>
    <property type="match status" value="1"/>
</dbReference>
<dbReference type="RefSeq" id="WP_101870242.1">
    <property type="nucleotide sequence ID" value="NZ_NIHS01000004.1"/>
</dbReference>
<protein>
    <submittedName>
        <fullName evidence="5">AraC family transcriptional regulator</fullName>
    </submittedName>
</protein>
<evidence type="ECO:0000313" key="5">
    <source>
        <dbReference type="EMBL" id="PLT74232.1"/>
    </source>
</evidence>
<keyword evidence="2" id="KW-0238">DNA-binding</keyword>
<dbReference type="InterPro" id="IPR009057">
    <property type="entry name" value="Homeodomain-like_sf"/>
</dbReference>
<dbReference type="EMBL" id="NIHS01000004">
    <property type="protein sequence ID" value="PLT74232.1"/>
    <property type="molecule type" value="Genomic_DNA"/>
</dbReference>